<proteinExistence type="predicted"/>
<dbReference type="OrthoDB" id="5432556at2"/>
<dbReference type="STRING" id="91360.SAMN05660330_03689"/>
<evidence type="ECO:0000313" key="1">
    <source>
        <dbReference type="EMBL" id="SDP68800.1"/>
    </source>
</evidence>
<protein>
    <submittedName>
        <fullName evidence="1">Uncharacterized protein</fullName>
    </submittedName>
</protein>
<evidence type="ECO:0000313" key="2">
    <source>
        <dbReference type="Proteomes" id="UP000199073"/>
    </source>
</evidence>
<dbReference type="EMBL" id="FNJI01000035">
    <property type="protein sequence ID" value="SDP68800.1"/>
    <property type="molecule type" value="Genomic_DNA"/>
</dbReference>
<organism evidence="1 2">
    <name type="scientific">Desulforhopalus singaporensis</name>
    <dbReference type="NCBI Taxonomy" id="91360"/>
    <lineage>
        <taxon>Bacteria</taxon>
        <taxon>Pseudomonadati</taxon>
        <taxon>Thermodesulfobacteriota</taxon>
        <taxon>Desulfobulbia</taxon>
        <taxon>Desulfobulbales</taxon>
        <taxon>Desulfocapsaceae</taxon>
        <taxon>Desulforhopalus</taxon>
    </lineage>
</organism>
<keyword evidence="2" id="KW-1185">Reference proteome</keyword>
<accession>A0A1H0URQ6</accession>
<reference evidence="1 2" key="1">
    <citation type="submission" date="2016-10" db="EMBL/GenBank/DDBJ databases">
        <authorList>
            <person name="de Groot N.N."/>
        </authorList>
    </citation>
    <scope>NUCLEOTIDE SEQUENCE [LARGE SCALE GENOMIC DNA]</scope>
    <source>
        <strain evidence="1 2">DSM 12130</strain>
    </source>
</reference>
<dbReference type="RefSeq" id="WP_092225520.1">
    <property type="nucleotide sequence ID" value="NZ_FNJI01000035.1"/>
</dbReference>
<dbReference type="AlphaFoldDB" id="A0A1H0URQ6"/>
<name>A0A1H0URQ6_9BACT</name>
<sequence>MKNSITDIYKGWTISVAAKDEQCSQFTFTISSPSGQSQYVPMGGITKQRAIERAREMIDMEISFAGED</sequence>
<gene>
    <name evidence="1" type="ORF">SAMN05660330_03689</name>
</gene>
<dbReference type="Proteomes" id="UP000199073">
    <property type="component" value="Unassembled WGS sequence"/>
</dbReference>